<dbReference type="PROSITE" id="PS51257">
    <property type="entry name" value="PROKAR_LIPOPROTEIN"/>
    <property type="match status" value="1"/>
</dbReference>
<protein>
    <submittedName>
        <fullName evidence="1">Uncharacterized protein</fullName>
    </submittedName>
</protein>
<dbReference type="Proteomes" id="UP000027120">
    <property type="component" value="Unassembled WGS sequence"/>
</dbReference>
<dbReference type="EMBL" id="KK795489">
    <property type="protein sequence ID" value="KDO36184.1"/>
    <property type="molecule type" value="Genomic_DNA"/>
</dbReference>
<accession>A0A067CZT7</accession>
<evidence type="ECO:0000313" key="2">
    <source>
        <dbReference type="Proteomes" id="UP000027120"/>
    </source>
</evidence>
<name>A0A067CZT7_CITSI</name>
<dbReference type="STRING" id="2711.A0A067CZT7"/>
<reference evidence="1 2" key="1">
    <citation type="submission" date="2014-04" db="EMBL/GenBank/DDBJ databases">
        <authorList>
            <consortium name="International Citrus Genome Consortium"/>
            <person name="Gmitter F."/>
            <person name="Chen C."/>
            <person name="Farmerie W."/>
            <person name="Harkins T."/>
            <person name="Desany B."/>
            <person name="Mohiuddin M."/>
            <person name="Kodira C."/>
            <person name="Borodovsky M."/>
            <person name="Lomsadze A."/>
            <person name="Burns P."/>
            <person name="Jenkins J."/>
            <person name="Prochnik S."/>
            <person name="Shu S."/>
            <person name="Chapman J."/>
            <person name="Pitluck S."/>
            <person name="Schmutz J."/>
            <person name="Rokhsar D."/>
        </authorList>
    </citation>
    <scope>NUCLEOTIDE SEQUENCE</scope>
</reference>
<keyword evidence="2" id="KW-1185">Reference proteome</keyword>
<sequence length="77" mass="8490">MTILHVKGLSPNGLAAALLACGGITKVKLQAAFKQLLPQPLIDHLQARGCVFQWRNKVFQAELDPKSWKLLLEDTVP</sequence>
<organism evidence="1 2">
    <name type="scientific">Citrus sinensis</name>
    <name type="common">Sweet orange</name>
    <name type="synonym">Citrus aurantium var. sinensis</name>
    <dbReference type="NCBI Taxonomy" id="2711"/>
    <lineage>
        <taxon>Eukaryota</taxon>
        <taxon>Viridiplantae</taxon>
        <taxon>Streptophyta</taxon>
        <taxon>Embryophyta</taxon>
        <taxon>Tracheophyta</taxon>
        <taxon>Spermatophyta</taxon>
        <taxon>Magnoliopsida</taxon>
        <taxon>eudicotyledons</taxon>
        <taxon>Gunneridae</taxon>
        <taxon>Pentapetalae</taxon>
        <taxon>rosids</taxon>
        <taxon>malvids</taxon>
        <taxon>Sapindales</taxon>
        <taxon>Rutaceae</taxon>
        <taxon>Aurantioideae</taxon>
        <taxon>Citrus</taxon>
    </lineage>
</organism>
<gene>
    <name evidence="1" type="ORF">CISIN_1g034993mg</name>
</gene>
<dbReference type="AlphaFoldDB" id="A0A067CZT7"/>
<evidence type="ECO:0000313" key="1">
    <source>
        <dbReference type="EMBL" id="KDO36184.1"/>
    </source>
</evidence>
<proteinExistence type="predicted"/>